<evidence type="ECO:0000313" key="1">
    <source>
        <dbReference type="EMBL" id="OPC80683.1"/>
    </source>
</evidence>
<dbReference type="OrthoDB" id="3213425at2"/>
<dbReference type="STRING" id="159449.B4N89_06670"/>
<evidence type="ECO:0000313" key="2">
    <source>
        <dbReference type="Proteomes" id="UP000190037"/>
    </source>
</evidence>
<keyword evidence="2" id="KW-1185">Reference proteome</keyword>
<organism evidence="1 2">
    <name type="scientific">Embleya scabrispora</name>
    <dbReference type="NCBI Taxonomy" id="159449"/>
    <lineage>
        <taxon>Bacteria</taxon>
        <taxon>Bacillati</taxon>
        <taxon>Actinomycetota</taxon>
        <taxon>Actinomycetes</taxon>
        <taxon>Kitasatosporales</taxon>
        <taxon>Streptomycetaceae</taxon>
        <taxon>Embleya</taxon>
    </lineage>
</organism>
<dbReference type="eggNOG" id="COG0457">
    <property type="taxonomic scope" value="Bacteria"/>
</dbReference>
<evidence type="ECO:0008006" key="3">
    <source>
        <dbReference type="Google" id="ProtNLM"/>
    </source>
</evidence>
<proteinExistence type="predicted"/>
<dbReference type="RefSeq" id="WP_078974937.1">
    <property type="nucleotide sequence ID" value="NZ_MWQN01000001.1"/>
</dbReference>
<dbReference type="AlphaFoldDB" id="A0A1T3NUZ8"/>
<reference evidence="1 2" key="1">
    <citation type="submission" date="2017-03" db="EMBL/GenBank/DDBJ databases">
        <title>Draft genome sequence of Streptomyces scabrisporus NF3, endophyte isolated from Amphipterygium adstringens.</title>
        <authorList>
            <person name="Vazquez M."/>
            <person name="Ceapa C.D."/>
            <person name="Rodriguez Luna D."/>
            <person name="Sanchez Esquivel S."/>
        </authorList>
    </citation>
    <scope>NUCLEOTIDE SEQUENCE [LARGE SCALE GENOMIC DNA]</scope>
    <source>
        <strain evidence="1 2">NF3</strain>
    </source>
</reference>
<sequence>MAGNGDLIALVTQAGLSRRELARWVNVVAERRGLHLGCSHTSVARWLEGAQPRWPIPELLAEALGRRLGCELTVADLGLRDRRPPTPDSFDGLIVARTAAEVRHAVAELSERDMNRRTFLANTAFGAGAFAAPALFWSTASRAEGEPEQLASHGPTTVRDADVLRIHQTVLAFRRLDRAQGGGDLRDTVVNHLNGVARTKLAGSYGDEVGRRLFRAVAELTELAGWLSFDSGRHALAQRYHIQALRLAQAADDPAYGAYVMANMACQAVYLGHGWEAVQLARAAEQGGGSRLGPRARAIVASMEARGYAALGDRRACERAMATAERHLDAAGAVEDDPSWCNYFDESELQHEFAHSHRDLGLPDKIHGFAGASIKLRRAGATRRCAQDTTFMAAAHLAQGDLDAACAKAGEALRITGNLSSTQCNDFLADFRRRLRPFAKEPIARAFNEEADQILGDLAAA</sequence>
<name>A0A1T3NUZ8_9ACTN</name>
<accession>A0A1T3NUZ8</accession>
<gene>
    <name evidence="1" type="ORF">B4N89_06670</name>
</gene>
<dbReference type="Proteomes" id="UP000190037">
    <property type="component" value="Unassembled WGS sequence"/>
</dbReference>
<dbReference type="EMBL" id="MWQN01000001">
    <property type="protein sequence ID" value="OPC80683.1"/>
    <property type="molecule type" value="Genomic_DNA"/>
</dbReference>
<comment type="caution">
    <text evidence="1">The sequence shown here is derived from an EMBL/GenBank/DDBJ whole genome shotgun (WGS) entry which is preliminary data.</text>
</comment>
<protein>
    <recommendedName>
        <fullName evidence="3">Transcriptional regulator</fullName>
    </recommendedName>
</protein>